<dbReference type="InterPro" id="IPR036757">
    <property type="entry name" value="TFR-like_dimer_dom_sf"/>
</dbReference>
<name>A0ABR4N7Z2_9FUNG</name>
<keyword evidence="5" id="KW-1185">Reference proteome</keyword>
<evidence type="ECO:0000259" key="3">
    <source>
        <dbReference type="Pfam" id="PF04253"/>
    </source>
</evidence>
<protein>
    <submittedName>
        <fullName evidence="4">Vacuolar protein sorting-associated protein 70</fullName>
        <ecNumber evidence="4">3.4.17.21</ecNumber>
    </submittedName>
</protein>
<sequence>MPVQGGYDDGIAGIVLQQHPKHHKHSKHRAVNNKLGFGEHDFIDMAGTPSREWSRHAVHALAEWSAHGTEVFPAIREATRRGDSTGTDKIIASAPLPLVTEWLMVYELFFGHYLSFDALPLLRAATMWLVYLQFGVLEALDLVVLPVLALLGHTPTSTVSSSLNAAGTDARMANPAASAAAAAAALASELFSLKSAATWAAVFSWAQDLAVLAYAYMAIAALVYSVDRHWSRRGAFLASTRATHAYDSTTPGSSLAPPRKPAAAAREVLPGSAAVAVGIKRHVYEPNSEFPRPPASLPPRPKLSVANHEPIEAADSDGWRTPVRTAPSRPSFPSPPLTSHPISSTSMGSSYSFATHTFSHPAGPSRGL</sequence>
<accession>A0ABR4N7Z2</accession>
<dbReference type="Pfam" id="PF04253">
    <property type="entry name" value="TFR_dimer"/>
    <property type="match status" value="1"/>
</dbReference>
<keyword evidence="4" id="KW-0645">Protease</keyword>
<keyword evidence="2" id="KW-0812">Transmembrane</keyword>
<keyword evidence="4" id="KW-0121">Carboxypeptidase</keyword>
<comment type="caution">
    <text evidence="4">The sequence shown here is derived from an EMBL/GenBank/DDBJ whole genome shotgun (WGS) entry which is preliminary data.</text>
</comment>
<keyword evidence="2" id="KW-1133">Transmembrane helix</keyword>
<dbReference type="GO" id="GO:0004181">
    <property type="term" value="F:metallocarboxypeptidase activity"/>
    <property type="evidence" value="ECO:0007669"/>
    <property type="project" value="UniProtKB-EC"/>
</dbReference>
<feature type="region of interest" description="Disordered" evidence="1">
    <location>
        <begin position="311"/>
        <end position="368"/>
    </location>
</feature>
<reference evidence="4 5" key="1">
    <citation type="submission" date="2023-09" db="EMBL/GenBank/DDBJ databases">
        <title>Pangenome analysis of Batrachochytrium dendrobatidis and related Chytrids.</title>
        <authorList>
            <person name="Yacoub M.N."/>
            <person name="Stajich J.E."/>
            <person name="James T.Y."/>
        </authorList>
    </citation>
    <scope>NUCLEOTIDE SEQUENCE [LARGE SCALE GENOMIC DNA]</scope>
    <source>
        <strain evidence="4 5">JEL0888</strain>
    </source>
</reference>
<feature type="transmembrane region" description="Helical" evidence="2">
    <location>
        <begin position="205"/>
        <end position="226"/>
    </location>
</feature>
<dbReference type="SUPFAM" id="SSF47672">
    <property type="entry name" value="Transferrin receptor-like dimerisation domain"/>
    <property type="match status" value="1"/>
</dbReference>
<dbReference type="Gene3D" id="1.20.930.40">
    <property type="entry name" value="Transferrin receptor-like, dimerisation domain"/>
    <property type="match status" value="1"/>
</dbReference>
<proteinExistence type="predicted"/>
<evidence type="ECO:0000256" key="2">
    <source>
        <dbReference type="SAM" id="Phobius"/>
    </source>
</evidence>
<feature type="domain" description="Transferrin receptor-like dimerisation" evidence="3">
    <location>
        <begin position="20"/>
        <end position="91"/>
    </location>
</feature>
<dbReference type="Proteomes" id="UP001527925">
    <property type="component" value="Unassembled WGS sequence"/>
</dbReference>
<organism evidence="4 5">
    <name type="scientific">Polyrhizophydium stewartii</name>
    <dbReference type="NCBI Taxonomy" id="2732419"/>
    <lineage>
        <taxon>Eukaryota</taxon>
        <taxon>Fungi</taxon>
        <taxon>Fungi incertae sedis</taxon>
        <taxon>Chytridiomycota</taxon>
        <taxon>Chytridiomycota incertae sedis</taxon>
        <taxon>Chytridiomycetes</taxon>
        <taxon>Rhizophydiales</taxon>
        <taxon>Rhizophydiales incertae sedis</taxon>
        <taxon>Polyrhizophydium</taxon>
    </lineage>
</organism>
<dbReference type="EMBL" id="JADGIZ020000022">
    <property type="protein sequence ID" value="KAL2915589.1"/>
    <property type="molecule type" value="Genomic_DNA"/>
</dbReference>
<feature type="transmembrane region" description="Helical" evidence="2">
    <location>
        <begin position="130"/>
        <end position="151"/>
    </location>
</feature>
<keyword evidence="2" id="KW-0472">Membrane</keyword>
<keyword evidence="4" id="KW-0378">Hydrolase</keyword>
<evidence type="ECO:0000256" key="1">
    <source>
        <dbReference type="SAM" id="MobiDB-lite"/>
    </source>
</evidence>
<dbReference type="EC" id="3.4.17.21" evidence="4"/>
<feature type="compositionally biased region" description="Polar residues" evidence="1">
    <location>
        <begin position="340"/>
        <end position="358"/>
    </location>
</feature>
<gene>
    <name evidence="4" type="primary">VPS70_1</name>
    <name evidence="4" type="ORF">HK105_204774</name>
</gene>
<dbReference type="InterPro" id="IPR007365">
    <property type="entry name" value="TFR-like_dimer_dom"/>
</dbReference>
<evidence type="ECO:0000313" key="4">
    <source>
        <dbReference type="EMBL" id="KAL2915589.1"/>
    </source>
</evidence>
<evidence type="ECO:0000313" key="5">
    <source>
        <dbReference type="Proteomes" id="UP001527925"/>
    </source>
</evidence>